<dbReference type="PANTHER" id="PTHR43226">
    <property type="entry name" value="XAA-PRO AMINOPEPTIDASE 3"/>
    <property type="match status" value="1"/>
</dbReference>
<protein>
    <submittedName>
        <fullName evidence="8">Peptidase_M24 domain-containing protein</fullName>
    </submittedName>
</protein>
<dbReference type="SUPFAM" id="SSF55920">
    <property type="entry name" value="Creatinase/aminopeptidase"/>
    <property type="match status" value="1"/>
</dbReference>
<comment type="cofactor">
    <cofactor evidence="1">
        <name>Mn(2+)</name>
        <dbReference type="ChEBI" id="CHEBI:29035"/>
    </cofactor>
</comment>
<evidence type="ECO:0000313" key="7">
    <source>
        <dbReference type="Proteomes" id="UP000095283"/>
    </source>
</evidence>
<dbReference type="GO" id="GO:0004177">
    <property type="term" value="F:aminopeptidase activity"/>
    <property type="evidence" value="ECO:0007669"/>
    <property type="project" value="TreeGrafter"/>
</dbReference>
<evidence type="ECO:0000256" key="3">
    <source>
        <dbReference type="ARBA" id="ARBA00022723"/>
    </source>
</evidence>
<evidence type="ECO:0000313" key="8">
    <source>
        <dbReference type="WBParaSite" id="Hba_19466"/>
    </source>
</evidence>
<name>A0A1I7XP01_HETBA</name>
<dbReference type="AlphaFoldDB" id="A0A1I7XP01"/>
<dbReference type="GO" id="GO:0006508">
    <property type="term" value="P:proteolysis"/>
    <property type="evidence" value="ECO:0007669"/>
    <property type="project" value="TreeGrafter"/>
</dbReference>
<keyword evidence="7" id="KW-1185">Reference proteome</keyword>
<evidence type="ECO:0000256" key="2">
    <source>
        <dbReference type="ARBA" id="ARBA00008766"/>
    </source>
</evidence>
<evidence type="ECO:0000256" key="5">
    <source>
        <dbReference type="ARBA" id="ARBA00023211"/>
    </source>
</evidence>
<dbReference type="PANTHER" id="PTHR43226:SF4">
    <property type="entry name" value="XAA-PRO AMINOPEPTIDASE 3"/>
    <property type="match status" value="1"/>
</dbReference>
<organism evidence="7 8">
    <name type="scientific">Heterorhabditis bacteriophora</name>
    <name type="common">Entomopathogenic nematode worm</name>
    <dbReference type="NCBI Taxonomy" id="37862"/>
    <lineage>
        <taxon>Eukaryota</taxon>
        <taxon>Metazoa</taxon>
        <taxon>Ecdysozoa</taxon>
        <taxon>Nematoda</taxon>
        <taxon>Chromadorea</taxon>
        <taxon>Rhabditida</taxon>
        <taxon>Rhabditina</taxon>
        <taxon>Rhabditomorpha</taxon>
        <taxon>Strongyloidea</taxon>
        <taxon>Heterorhabditidae</taxon>
        <taxon>Heterorhabditis</taxon>
    </lineage>
</organism>
<dbReference type="Proteomes" id="UP000095283">
    <property type="component" value="Unplaced"/>
</dbReference>
<accession>A0A1I7XP01</accession>
<sequence>MLRPQISRVLSQCSMSLHRSRIASSEYSIRRDRLATSVSKTVGNMVLPTNKTIEVLGKLASKETVLFLETSDWDGSDIASLRNSFASVHGIRTHIDQLRFIKSKAEIESMRDVCGMGAQFRRGADMLSYPPVVAAGDRANTIHYLDANQTIDNGDCVLVDAGCELDGYVSDITRSFPISGHWTDHQRTLYEALRYVHEQLLTYANDVEKLAEQLCPHHVSHYLGMDVHDCATISRDIDLPEGVVFTIEPGFRIEDDVATTSNGIEVLTDGVPRLADELEYLMDP</sequence>
<evidence type="ECO:0000259" key="6">
    <source>
        <dbReference type="Pfam" id="PF00557"/>
    </source>
</evidence>
<dbReference type="Pfam" id="PF00557">
    <property type="entry name" value="Peptidase_M24"/>
    <property type="match status" value="1"/>
</dbReference>
<evidence type="ECO:0000256" key="4">
    <source>
        <dbReference type="ARBA" id="ARBA00022801"/>
    </source>
</evidence>
<keyword evidence="4" id="KW-0378">Hydrolase</keyword>
<keyword evidence="5" id="KW-0464">Manganese</keyword>
<keyword evidence="3" id="KW-0479">Metal-binding</keyword>
<feature type="domain" description="Peptidase M24" evidence="6">
    <location>
        <begin position="109"/>
        <end position="254"/>
    </location>
</feature>
<proteinExistence type="inferred from homology"/>
<dbReference type="InterPro" id="IPR036005">
    <property type="entry name" value="Creatinase/aminopeptidase-like"/>
</dbReference>
<dbReference type="GO" id="GO:0046872">
    <property type="term" value="F:metal ion binding"/>
    <property type="evidence" value="ECO:0007669"/>
    <property type="project" value="UniProtKB-KW"/>
</dbReference>
<dbReference type="WBParaSite" id="Hba_19466">
    <property type="protein sequence ID" value="Hba_19466"/>
    <property type="gene ID" value="Hba_19466"/>
</dbReference>
<evidence type="ECO:0000256" key="1">
    <source>
        <dbReference type="ARBA" id="ARBA00001936"/>
    </source>
</evidence>
<dbReference type="InterPro" id="IPR052433">
    <property type="entry name" value="X-Pro_dipept-like"/>
</dbReference>
<comment type="similarity">
    <text evidence="2">Belongs to the peptidase M24B family.</text>
</comment>
<dbReference type="Gene3D" id="3.90.230.10">
    <property type="entry name" value="Creatinase/methionine aminopeptidase superfamily"/>
    <property type="match status" value="1"/>
</dbReference>
<reference evidence="8" key="1">
    <citation type="submission" date="2016-11" db="UniProtKB">
        <authorList>
            <consortium name="WormBaseParasite"/>
        </authorList>
    </citation>
    <scope>IDENTIFICATION</scope>
</reference>
<dbReference type="GO" id="GO:0005739">
    <property type="term" value="C:mitochondrion"/>
    <property type="evidence" value="ECO:0007669"/>
    <property type="project" value="TreeGrafter"/>
</dbReference>
<dbReference type="InterPro" id="IPR000994">
    <property type="entry name" value="Pept_M24"/>
</dbReference>